<sequence>MWSTFLGGKRNALFRTDSPMQIDAPPLLGPFETIRMPASINSPDKQSSLSHSRKKIYVPDTCRSNGNSFVCKTRESNASSPSR</sequence>
<evidence type="ECO:0000256" key="1">
    <source>
        <dbReference type="SAM" id="MobiDB-lite"/>
    </source>
</evidence>
<proteinExistence type="predicted"/>
<protein>
    <submittedName>
        <fullName evidence="2">Uncharacterized protein</fullName>
    </submittedName>
</protein>
<comment type="caution">
    <text evidence="2">The sequence shown here is derived from an EMBL/GenBank/DDBJ whole genome shotgun (WGS) entry which is preliminary data.</text>
</comment>
<feature type="compositionally biased region" description="Polar residues" evidence="1">
    <location>
        <begin position="62"/>
        <end position="83"/>
    </location>
</feature>
<gene>
    <name evidence="2" type="ORF">CEXT_176731</name>
</gene>
<organism evidence="2 3">
    <name type="scientific">Caerostris extrusa</name>
    <name type="common">Bark spider</name>
    <name type="synonym">Caerostris bankana</name>
    <dbReference type="NCBI Taxonomy" id="172846"/>
    <lineage>
        <taxon>Eukaryota</taxon>
        <taxon>Metazoa</taxon>
        <taxon>Ecdysozoa</taxon>
        <taxon>Arthropoda</taxon>
        <taxon>Chelicerata</taxon>
        <taxon>Arachnida</taxon>
        <taxon>Araneae</taxon>
        <taxon>Araneomorphae</taxon>
        <taxon>Entelegynae</taxon>
        <taxon>Araneoidea</taxon>
        <taxon>Araneidae</taxon>
        <taxon>Caerostris</taxon>
    </lineage>
</organism>
<evidence type="ECO:0000313" key="2">
    <source>
        <dbReference type="EMBL" id="GIZ02250.1"/>
    </source>
</evidence>
<dbReference type="EMBL" id="BPLR01001420">
    <property type="protein sequence ID" value="GIZ02250.1"/>
    <property type="molecule type" value="Genomic_DNA"/>
</dbReference>
<dbReference type="Proteomes" id="UP001054945">
    <property type="component" value="Unassembled WGS sequence"/>
</dbReference>
<accession>A0AAV4Y5G3</accession>
<dbReference type="AlphaFoldDB" id="A0AAV4Y5G3"/>
<evidence type="ECO:0000313" key="3">
    <source>
        <dbReference type="Proteomes" id="UP001054945"/>
    </source>
</evidence>
<feature type="region of interest" description="Disordered" evidence="1">
    <location>
        <begin position="36"/>
        <end position="83"/>
    </location>
</feature>
<feature type="compositionally biased region" description="Polar residues" evidence="1">
    <location>
        <begin position="39"/>
        <end position="50"/>
    </location>
</feature>
<name>A0AAV4Y5G3_CAEEX</name>
<keyword evidence="3" id="KW-1185">Reference proteome</keyword>
<reference evidence="2 3" key="1">
    <citation type="submission" date="2021-06" db="EMBL/GenBank/DDBJ databases">
        <title>Caerostris extrusa draft genome.</title>
        <authorList>
            <person name="Kono N."/>
            <person name="Arakawa K."/>
        </authorList>
    </citation>
    <scope>NUCLEOTIDE SEQUENCE [LARGE SCALE GENOMIC DNA]</scope>
</reference>